<protein>
    <submittedName>
        <fullName evidence="1">Uncharacterized protein</fullName>
    </submittedName>
</protein>
<accession>F0ZGX2</accession>
<organism evidence="1 2">
    <name type="scientific">Dictyostelium purpureum</name>
    <name type="common">Slime mold</name>
    <dbReference type="NCBI Taxonomy" id="5786"/>
    <lineage>
        <taxon>Eukaryota</taxon>
        <taxon>Amoebozoa</taxon>
        <taxon>Evosea</taxon>
        <taxon>Eumycetozoa</taxon>
        <taxon>Dictyostelia</taxon>
        <taxon>Dictyosteliales</taxon>
        <taxon>Dictyosteliaceae</taxon>
        <taxon>Dictyostelium</taxon>
    </lineage>
</organism>
<dbReference type="OMA" id="KNNRANE"/>
<dbReference type="RefSeq" id="XP_003286658.1">
    <property type="nucleotide sequence ID" value="XM_003286610.1"/>
</dbReference>
<dbReference type="GeneID" id="10504074"/>
<dbReference type="KEGG" id="dpp:DICPUDRAFT_150660"/>
<dbReference type="EMBL" id="GL871016">
    <property type="protein sequence ID" value="EGC36787.1"/>
    <property type="molecule type" value="Genomic_DNA"/>
</dbReference>
<keyword evidence="2" id="KW-1185">Reference proteome</keyword>
<evidence type="ECO:0000313" key="1">
    <source>
        <dbReference type="EMBL" id="EGC36787.1"/>
    </source>
</evidence>
<dbReference type="InParanoid" id="F0ZGX2"/>
<dbReference type="AlphaFoldDB" id="F0ZGX2"/>
<name>F0ZGX2_DICPU</name>
<sequence length="84" mass="10039">MFSRNLIRLCQKPAQQRTGRIQPIGVNLNQQVKKKLEHLEILEKIKKDRQSRKNNRANEDPIIKKVYAELEEEGFFEGKNREDY</sequence>
<evidence type="ECO:0000313" key="2">
    <source>
        <dbReference type="Proteomes" id="UP000001064"/>
    </source>
</evidence>
<reference evidence="2" key="1">
    <citation type="journal article" date="2011" name="Genome Biol.">
        <title>Comparative genomics of the social amoebae Dictyostelium discoideum and Dictyostelium purpureum.</title>
        <authorList>
            <consortium name="US DOE Joint Genome Institute (JGI-PGF)"/>
            <person name="Sucgang R."/>
            <person name="Kuo A."/>
            <person name="Tian X."/>
            <person name="Salerno W."/>
            <person name="Parikh A."/>
            <person name="Feasley C.L."/>
            <person name="Dalin E."/>
            <person name="Tu H."/>
            <person name="Huang E."/>
            <person name="Barry K."/>
            <person name="Lindquist E."/>
            <person name="Shapiro H."/>
            <person name="Bruce D."/>
            <person name="Schmutz J."/>
            <person name="Salamov A."/>
            <person name="Fey P."/>
            <person name="Gaudet P."/>
            <person name="Anjard C."/>
            <person name="Babu M.M."/>
            <person name="Basu S."/>
            <person name="Bushmanova Y."/>
            <person name="van der Wel H."/>
            <person name="Katoh-Kurasawa M."/>
            <person name="Dinh C."/>
            <person name="Coutinho P.M."/>
            <person name="Saito T."/>
            <person name="Elias M."/>
            <person name="Schaap P."/>
            <person name="Kay R.R."/>
            <person name="Henrissat B."/>
            <person name="Eichinger L."/>
            <person name="Rivero F."/>
            <person name="Putnam N.H."/>
            <person name="West C.M."/>
            <person name="Loomis W.F."/>
            <person name="Chisholm R.L."/>
            <person name="Shaulsky G."/>
            <person name="Strassmann J.E."/>
            <person name="Queller D.C."/>
            <person name="Kuspa A."/>
            <person name="Grigoriev I.V."/>
        </authorList>
    </citation>
    <scope>NUCLEOTIDE SEQUENCE [LARGE SCALE GENOMIC DNA]</scope>
    <source>
        <strain evidence="2">QSDP1</strain>
    </source>
</reference>
<dbReference type="eggNOG" id="ENOG502RIE3">
    <property type="taxonomic scope" value="Eukaryota"/>
</dbReference>
<proteinExistence type="predicted"/>
<dbReference type="VEuPathDB" id="AmoebaDB:DICPUDRAFT_150660"/>
<dbReference type="Proteomes" id="UP000001064">
    <property type="component" value="Unassembled WGS sequence"/>
</dbReference>
<gene>
    <name evidence="1" type="ORF">DICPUDRAFT_150660</name>
</gene>
<dbReference type="FunCoup" id="F0ZGX2">
    <property type="interactions" value="743"/>
</dbReference>